<keyword evidence="5" id="KW-0297">G-protein coupled receptor</keyword>
<accession>A0A8C0XU53</accession>
<gene>
    <name evidence="12" type="primary">Mrgprg</name>
</gene>
<evidence type="ECO:0000256" key="4">
    <source>
        <dbReference type="ARBA" id="ARBA00022989"/>
    </source>
</evidence>
<evidence type="ECO:0000256" key="3">
    <source>
        <dbReference type="ARBA" id="ARBA00022692"/>
    </source>
</evidence>
<keyword evidence="3 10" id="KW-0812">Transmembrane</keyword>
<proteinExistence type="inferred from homology"/>
<dbReference type="InterPro" id="IPR017452">
    <property type="entry name" value="GPCR_Rhodpsn_7TM"/>
</dbReference>
<keyword evidence="2" id="KW-1003">Cell membrane</keyword>
<dbReference type="GO" id="GO:0004930">
    <property type="term" value="F:G protein-coupled receptor activity"/>
    <property type="evidence" value="ECO:0007669"/>
    <property type="project" value="UniProtKB-KW"/>
</dbReference>
<dbReference type="GO" id="GO:0005886">
    <property type="term" value="C:plasma membrane"/>
    <property type="evidence" value="ECO:0007669"/>
    <property type="project" value="UniProtKB-SubCell"/>
</dbReference>
<evidence type="ECO:0000256" key="7">
    <source>
        <dbReference type="ARBA" id="ARBA00023170"/>
    </source>
</evidence>
<dbReference type="Ensembl" id="ENSCCNT00000040487.1">
    <property type="protein sequence ID" value="ENSCCNP00000032235.1"/>
    <property type="gene ID" value="ENSCCNG00000030603.1"/>
</dbReference>
<dbReference type="PRINTS" id="PR02108">
    <property type="entry name" value="MRGPCRFAMILY"/>
</dbReference>
<dbReference type="FunFam" id="1.20.1070.10:FF:000193">
    <property type="entry name" value="Mas-related G-protein coupled receptor member E"/>
    <property type="match status" value="1"/>
</dbReference>
<dbReference type="InterPro" id="IPR000276">
    <property type="entry name" value="GPCR_Rhodpsn"/>
</dbReference>
<dbReference type="Gene3D" id="1.20.1070.10">
    <property type="entry name" value="Rhodopsin 7-helix transmembrane proteins"/>
    <property type="match status" value="1"/>
</dbReference>
<dbReference type="OrthoDB" id="9450540at2759"/>
<evidence type="ECO:0000256" key="1">
    <source>
        <dbReference type="ARBA" id="ARBA00004651"/>
    </source>
</evidence>
<feature type="transmembrane region" description="Helical" evidence="10">
    <location>
        <begin position="80"/>
        <end position="102"/>
    </location>
</feature>
<evidence type="ECO:0000259" key="11">
    <source>
        <dbReference type="PROSITE" id="PS50262"/>
    </source>
</evidence>
<feature type="transmembrane region" description="Helical" evidence="10">
    <location>
        <begin position="123"/>
        <end position="144"/>
    </location>
</feature>
<sequence>MLNIFSLWGTFNSVIFYITLVISVLGMVGNGLVLWNLGFHIKKGPLNTYVLNLAAADFLFLSCQVGFSAAQAVLGSSNDTLYFVITFIWFSVGLWLLACLCLECCLSSIFPSCYQKYRPRLTSAVLSALVWGLTLPAVLLPANACGMLHNSTRLLACLRYHGVSITWLLAVVCVAIGTTLVLFIWVTCCSQRQHPKLYRIVRCSGILLFLCRLPMVIYWSLRPILKFLIPFLLPLATLLACIDSSTKPLLYFLVGIQPGKREPLRVVLQKALGEEAQVSLGGLSLPMSRV</sequence>
<protein>
    <recommendedName>
        <fullName evidence="11">G-protein coupled receptors family 1 profile domain-containing protein</fullName>
    </recommendedName>
</protein>
<organism evidence="12">
    <name type="scientific">Castor canadensis</name>
    <name type="common">American beaver</name>
    <dbReference type="NCBI Taxonomy" id="51338"/>
    <lineage>
        <taxon>Eukaryota</taxon>
        <taxon>Metazoa</taxon>
        <taxon>Chordata</taxon>
        <taxon>Craniata</taxon>
        <taxon>Vertebrata</taxon>
        <taxon>Euteleostomi</taxon>
        <taxon>Mammalia</taxon>
        <taxon>Eutheria</taxon>
        <taxon>Euarchontoglires</taxon>
        <taxon>Glires</taxon>
        <taxon>Rodentia</taxon>
        <taxon>Castorimorpha</taxon>
        <taxon>Castoridae</taxon>
        <taxon>Castor</taxon>
    </lineage>
</organism>
<reference evidence="12" key="1">
    <citation type="submission" date="2023-09" db="UniProtKB">
        <authorList>
            <consortium name="Ensembl"/>
        </authorList>
    </citation>
    <scope>IDENTIFICATION</scope>
</reference>
<keyword evidence="7" id="KW-0675">Receptor</keyword>
<evidence type="ECO:0000256" key="8">
    <source>
        <dbReference type="ARBA" id="ARBA00023224"/>
    </source>
</evidence>
<feature type="transmembrane region" description="Helical" evidence="10">
    <location>
        <begin position="200"/>
        <end position="221"/>
    </location>
</feature>
<keyword evidence="4 10" id="KW-1133">Transmembrane helix</keyword>
<dbReference type="InterPro" id="IPR026234">
    <property type="entry name" value="MRGPCRFAMILY"/>
</dbReference>
<evidence type="ECO:0000256" key="6">
    <source>
        <dbReference type="ARBA" id="ARBA00023136"/>
    </source>
</evidence>
<name>A0A8C0XU53_CASCN</name>
<dbReference type="PANTHER" id="PTHR11334">
    <property type="entry name" value="MAS-RELATED G-PROTEIN COUPLED RECEPTOR"/>
    <property type="match status" value="1"/>
</dbReference>
<feature type="domain" description="G-protein coupled receptors family 1 profile" evidence="11">
    <location>
        <begin position="29"/>
        <end position="251"/>
    </location>
</feature>
<comment type="similarity">
    <text evidence="9">Belongs to the G-protein coupled receptor 1 family. Mas subfamily.</text>
</comment>
<comment type="subcellular location">
    <subcellularLocation>
        <location evidence="1">Cell membrane</location>
        <topology evidence="1">Multi-pass membrane protein</topology>
    </subcellularLocation>
</comment>
<dbReference type="AlphaFoldDB" id="A0A8C0XU53"/>
<feature type="transmembrane region" description="Helical" evidence="10">
    <location>
        <begin position="49"/>
        <end position="74"/>
    </location>
</feature>
<dbReference type="PANTHER" id="PTHR11334:SF32">
    <property type="entry name" value="MAS-RELATED G-PROTEIN COUPLED RECEPTOR MEMBER G"/>
    <property type="match status" value="1"/>
</dbReference>
<dbReference type="PRINTS" id="PR00237">
    <property type="entry name" value="GPCRRHODOPSN"/>
</dbReference>
<evidence type="ECO:0000256" key="5">
    <source>
        <dbReference type="ARBA" id="ARBA00023040"/>
    </source>
</evidence>
<feature type="transmembrane region" description="Helical" evidence="10">
    <location>
        <begin position="164"/>
        <end position="188"/>
    </location>
</feature>
<feature type="transmembrane region" description="Helical" evidence="10">
    <location>
        <begin position="14"/>
        <end position="37"/>
    </location>
</feature>
<evidence type="ECO:0000256" key="2">
    <source>
        <dbReference type="ARBA" id="ARBA00022475"/>
    </source>
</evidence>
<dbReference type="KEGG" id="ccan:109689802"/>
<dbReference type="SUPFAM" id="SSF81321">
    <property type="entry name" value="Family A G protein-coupled receptor-like"/>
    <property type="match status" value="1"/>
</dbReference>
<dbReference type="PROSITE" id="PS50262">
    <property type="entry name" value="G_PROTEIN_RECEP_F1_2"/>
    <property type="match status" value="1"/>
</dbReference>
<dbReference type="CTD" id="386746"/>
<evidence type="ECO:0000256" key="10">
    <source>
        <dbReference type="SAM" id="Phobius"/>
    </source>
</evidence>
<evidence type="ECO:0000256" key="9">
    <source>
        <dbReference type="ARBA" id="ARBA00061394"/>
    </source>
</evidence>
<keyword evidence="8" id="KW-0807">Transducer</keyword>
<dbReference type="GeneID" id="109689802"/>
<keyword evidence="6 10" id="KW-0472">Membrane</keyword>
<evidence type="ECO:0000313" key="12">
    <source>
        <dbReference type="Ensembl" id="ENSCCNP00000032235.1"/>
    </source>
</evidence>